<sequence>MEQFKKGLTANLRKLGLNKDYSEEIDGLFEKGILKDGMPYKALFNTFLIHMSKRSRLFENIMKGKYIFDLTCHLNSPYVDADPNGDDLACKLEKSFLNRIEYVHVERQDSKIFIGVRFNKNIYMELKGSEVHEYLYPYRLLLFDKLVKITDYTFDQLLFSYTKPRDVKVKYAEFVEHLKTLKLPLSITFDDLLFENTNILPIFDVFIYLESSSQWPKDQDAIDCAKTAFYCQLYLKSKYRHSVSKEYCVFKYDEFYFKVRILIKSDFSAKYKVLMGLGSAVNKLDEDFHRKAHMAKTIFARLGLYPLCFDDCFVDVICLALGHGVIGDSKFVDNLLNFNFDIFGSSFDLETLKLSKDGSNTKMLKICYTNSVFSLPLPDRQIIEETKTKLRSLQIPEVLLDEDFILQADHILDFDTSEYDIVLSKKYIPGFSEIIGNITDSFDLGTPEFKEFSKGILFKMGYFYYNSLSRMLFIKAKTDVDTDLFANLLILETSFEYIKINKQTKK</sequence>
<dbReference type="RefSeq" id="XP_007604929.1">
    <property type="nucleotide sequence ID" value="XM_007604867.1"/>
</dbReference>
<accession>L2GLI0</accession>
<evidence type="ECO:0000259" key="1">
    <source>
        <dbReference type="Pfam" id="PF17405"/>
    </source>
</evidence>
<keyword evidence="3" id="KW-1185">Reference proteome</keyword>
<dbReference type="InterPro" id="IPR035369">
    <property type="entry name" value="Nrap_D4"/>
</dbReference>
<name>L2GLI0_VITCO</name>
<evidence type="ECO:0000313" key="3">
    <source>
        <dbReference type="Proteomes" id="UP000011082"/>
    </source>
</evidence>
<evidence type="ECO:0000313" key="2">
    <source>
        <dbReference type="EMBL" id="ELA41499.1"/>
    </source>
</evidence>
<dbReference type="VEuPathDB" id="MicrosporidiaDB:VICG_01483"/>
<reference evidence="3" key="1">
    <citation type="submission" date="2011-05" db="EMBL/GenBank/DDBJ databases">
        <title>The genome sequence of Vittaforma corneae strain ATCC 50505.</title>
        <authorList>
            <consortium name="The Broad Institute Genome Sequencing Platform"/>
            <person name="Cuomo C."/>
            <person name="Didier E."/>
            <person name="Bowers L."/>
            <person name="Young S.K."/>
            <person name="Zeng Q."/>
            <person name="Gargeya S."/>
            <person name="Fitzgerald M."/>
            <person name="Haas B."/>
            <person name="Abouelleil A."/>
            <person name="Alvarado L."/>
            <person name="Arachchi H.M."/>
            <person name="Berlin A."/>
            <person name="Chapman S.B."/>
            <person name="Gearin G."/>
            <person name="Goldberg J."/>
            <person name="Griggs A."/>
            <person name="Gujja S."/>
            <person name="Hansen M."/>
            <person name="Heiman D."/>
            <person name="Howarth C."/>
            <person name="Larimer J."/>
            <person name="Lui A."/>
            <person name="MacDonald P.J.P."/>
            <person name="McCowen C."/>
            <person name="Montmayeur A."/>
            <person name="Murphy C."/>
            <person name="Neiman D."/>
            <person name="Pearson M."/>
            <person name="Priest M."/>
            <person name="Roberts A."/>
            <person name="Saif S."/>
            <person name="Shea T."/>
            <person name="Sisk P."/>
            <person name="Stolte C."/>
            <person name="Sykes S."/>
            <person name="Wortman J."/>
            <person name="Nusbaum C."/>
            <person name="Birren B."/>
        </authorList>
    </citation>
    <scope>NUCLEOTIDE SEQUENCE [LARGE SCALE GENOMIC DNA]</scope>
    <source>
        <strain evidence="3">ATCC 50505</strain>
    </source>
</reference>
<dbReference type="AlphaFoldDB" id="L2GLI0"/>
<dbReference type="Proteomes" id="UP000011082">
    <property type="component" value="Unassembled WGS sequence"/>
</dbReference>
<dbReference type="OMA" id="AKTAFYC"/>
<dbReference type="GeneID" id="19882194"/>
<proteinExistence type="predicted"/>
<organism evidence="2 3">
    <name type="scientific">Vittaforma corneae (strain ATCC 50505)</name>
    <name type="common">Microsporidian parasite</name>
    <name type="synonym">Nosema corneum</name>
    <dbReference type="NCBI Taxonomy" id="993615"/>
    <lineage>
        <taxon>Eukaryota</taxon>
        <taxon>Fungi</taxon>
        <taxon>Fungi incertae sedis</taxon>
        <taxon>Microsporidia</taxon>
        <taxon>Nosematidae</taxon>
        <taxon>Vittaforma</taxon>
    </lineage>
</organism>
<dbReference type="InParanoid" id="L2GLI0"/>
<gene>
    <name evidence="2" type="ORF">VICG_01483</name>
</gene>
<dbReference type="EMBL" id="JH370143">
    <property type="protein sequence ID" value="ELA41499.1"/>
    <property type="molecule type" value="Genomic_DNA"/>
</dbReference>
<dbReference type="Pfam" id="PF17405">
    <property type="entry name" value="Nrap_D4"/>
    <property type="match status" value="1"/>
</dbReference>
<feature type="domain" description="Nrap protein" evidence="1">
    <location>
        <begin position="198"/>
        <end position="245"/>
    </location>
</feature>
<dbReference type="OrthoDB" id="2187767at2759"/>
<dbReference type="HOGENOM" id="CLU_545152_0_0_1"/>
<protein>
    <recommendedName>
        <fullName evidence="1">Nrap protein domain-containing protein</fullName>
    </recommendedName>
</protein>